<dbReference type="GO" id="GO:0005886">
    <property type="term" value="C:plasma membrane"/>
    <property type="evidence" value="ECO:0007669"/>
    <property type="project" value="UniProtKB-SubCell"/>
</dbReference>
<feature type="transmembrane region" description="Helical" evidence="7">
    <location>
        <begin position="145"/>
        <end position="166"/>
    </location>
</feature>
<proteinExistence type="inferred from homology"/>
<comment type="caution">
    <text evidence="9">The sequence shown here is derived from an EMBL/GenBank/DDBJ whole genome shotgun (WGS) entry which is preliminary data.</text>
</comment>
<feature type="transmembrane region" description="Helical" evidence="7">
    <location>
        <begin position="112"/>
        <end position="133"/>
    </location>
</feature>
<evidence type="ECO:0000256" key="1">
    <source>
        <dbReference type="ARBA" id="ARBA00004651"/>
    </source>
</evidence>
<evidence type="ECO:0000313" key="10">
    <source>
        <dbReference type="Proteomes" id="UP000236910"/>
    </source>
</evidence>
<feature type="transmembrane region" description="Helical" evidence="7">
    <location>
        <begin position="76"/>
        <end position="100"/>
    </location>
</feature>
<dbReference type="SUPFAM" id="SSF161098">
    <property type="entry name" value="MetI-like"/>
    <property type="match status" value="1"/>
</dbReference>
<dbReference type="PROSITE" id="PS50928">
    <property type="entry name" value="ABC_TM1"/>
    <property type="match status" value="1"/>
</dbReference>
<dbReference type="PANTHER" id="PTHR43744:SF12">
    <property type="entry name" value="ABC TRANSPORTER PERMEASE PROTEIN MG189-RELATED"/>
    <property type="match status" value="1"/>
</dbReference>
<evidence type="ECO:0000256" key="6">
    <source>
        <dbReference type="ARBA" id="ARBA00023136"/>
    </source>
</evidence>
<name>A0A2J6X917_9BACT</name>
<dbReference type="GO" id="GO:0055085">
    <property type="term" value="P:transmembrane transport"/>
    <property type="evidence" value="ECO:0007669"/>
    <property type="project" value="InterPro"/>
</dbReference>
<dbReference type="EMBL" id="PNIX01000069">
    <property type="protein sequence ID" value="PMP83768.1"/>
    <property type="molecule type" value="Genomic_DNA"/>
</dbReference>
<accession>A0A2J6X917</accession>
<keyword evidence="4 7" id="KW-0812">Transmembrane</keyword>
<keyword evidence="6 7" id="KW-0472">Membrane</keyword>
<feature type="transmembrane region" description="Helical" evidence="7">
    <location>
        <begin position="186"/>
        <end position="210"/>
    </location>
</feature>
<dbReference type="CDD" id="cd06261">
    <property type="entry name" value="TM_PBP2"/>
    <property type="match status" value="1"/>
</dbReference>
<evidence type="ECO:0000256" key="5">
    <source>
        <dbReference type="ARBA" id="ARBA00022989"/>
    </source>
</evidence>
<dbReference type="AlphaFoldDB" id="A0A2J6X917"/>
<gene>
    <name evidence="9" type="ORF">C0175_01170</name>
</gene>
<dbReference type="Gene3D" id="1.10.3720.10">
    <property type="entry name" value="MetI-like"/>
    <property type="match status" value="1"/>
</dbReference>
<keyword evidence="3" id="KW-1003">Cell membrane</keyword>
<comment type="similarity">
    <text evidence="7">Belongs to the binding-protein-dependent transport system permease family.</text>
</comment>
<dbReference type="Proteomes" id="UP000236910">
    <property type="component" value="Unassembled WGS sequence"/>
</dbReference>
<dbReference type="InterPro" id="IPR000515">
    <property type="entry name" value="MetI-like"/>
</dbReference>
<keyword evidence="2 7" id="KW-0813">Transport</keyword>
<dbReference type="PANTHER" id="PTHR43744">
    <property type="entry name" value="ABC TRANSPORTER PERMEASE PROTEIN MG189-RELATED-RELATED"/>
    <property type="match status" value="1"/>
</dbReference>
<keyword evidence="5 7" id="KW-1133">Transmembrane helix</keyword>
<evidence type="ECO:0000256" key="7">
    <source>
        <dbReference type="RuleBase" id="RU363032"/>
    </source>
</evidence>
<sequence>MDTKKSFYSPSTVIIVTLMFVASVYFLLPFFWIIIASTKSDSQLFSTNPLWFTSPFNFLSNLKVVSSYDNSILWRWFLNSLIYAGSVSAGTTLISAMAGFAFSKYNFKGKNVLFYIILGTIMVPTTALVLPIYLLMHGLNLINTYWAVILPSLVNPFTVYLMRIFWMKEFPNELIDAAHVDGASDFAIFFRIGLPLVRGGLATVALFSFVNTWNNFFLPLVVISKSDLYPLTLGLQVWTSITTTSVGRGAPPYGAINMGILISIVPLILAFIFLRRYWQSGLSSGAIKG</sequence>
<protein>
    <submittedName>
        <fullName evidence="9">Sugar ABC transporter permease</fullName>
    </submittedName>
</protein>
<evidence type="ECO:0000313" key="9">
    <source>
        <dbReference type="EMBL" id="PMP83768.1"/>
    </source>
</evidence>
<feature type="transmembrane region" description="Helical" evidence="7">
    <location>
        <begin position="255"/>
        <end position="274"/>
    </location>
</feature>
<organism evidence="9 10">
    <name type="scientific">Caldisericum exile</name>
    <dbReference type="NCBI Taxonomy" id="693075"/>
    <lineage>
        <taxon>Bacteria</taxon>
        <taxon>Pseudomonadati</taxon>
        <taxon>Caldisericota/Cryosericota group</taxon>
        <taxon>Caldisericota</taxon>
        <taxon>Caldisericia</taxon>
        <taxon>Caldisericales</taxon>
        <taxon>Caldisericaceae</taxon>
        <taxon>Caldisericum</taxon>
    </lineage>
</organism>
<evidence type="ECO:0000256" key="3">
    <source>
        <dbReference type="ARBA" id="ARBA00022475"/>
    </source>
</evidence>
<feature type="transmembrane region" description="Helical" evidence="7">
    <location>
        <begin position="12"/>
        <end position="35"/>
    </location>
</feature>
<reference evidence="9 10" key="1">
    <citation type="submission" date="2018-01" db="EMBL/GenBank/DDBJ databases">
        <title>Metagenomic assembled genomes from two thermal pools in the Uzon Caldera, Kamchatka, Russia.</title>
        <authorList>
            <person name="Wilkins L."/>
            <person name="Ettinger C."/>
        </authorList>
    </citation>
    <scope>NUCLEOTIDE SEQUENCE [LARGE SCALE GENOMIC DNA]</scope>
    <source>
        <strain evidence="9">ARK-10</strain>
    </source>
</reference>
<dbReference type="Pfam" id="PF00528">
    <property type="entry name" value="BPD_transp_1"/>
    <property type="match status" value="1"/>
</dbReference>
<evidence type="ECO:0000259" key="8">
    <source>
        <dbReference type="PROSITE" id="PS50928"/>
    </source>
</evidence>
<feature type="domain" description="ABC transmembrane type-1" evidence="8">
    <location>
        <begin position="77"/>
        <end position="273"/>
    </location>
</feature>
<dbReference type="InterPro" id="IPR035906">
    <property type="entry name" value="MetI-like_sf"/>
</dbReference>
<evidence type="ECO:0000256" key="2">
    <source>
        <dbReference type="ARBA" id="ARBA00022448"/>
    </source>
</evidence>
<comment type="subcellular location">
    <subcellularLocation>
        <location evidence="1 7">Cell membrane</location>
        <topology evidence="1 7">Multi-pass membrane protein</topology>
    </subcellularLocation>
</comment>
<evidence type="ECO:0000256" key="4">
    <source>
        <dbReference type="ARBA" id="ARBA00022692"/>
    </source>
</evidence>